<dbReference type="InterPro" id="IPR000847">
    <property type="entry name" value="LysR_HTH_N"/>
</dbReference>
<evidence type="ECO:0000256" key="3">
    <source>
        <dbReference type="ARBA" id="ARBA00023125"/>
    </source>
</evidence>
<dbReference type="GO" id="GO:0032993">
    <property type="term" value="C:protein-DNA complex"/>
    <property type="evidence" value="ECO:0007669"/>
    <property type="project" value="TreeGrafter"/>
</dbReference>
<evidence type="ECO:0000259" key="6">
    <source>
        <dbReference type="PROSITE" id="PS50931"/>
    </source>
</evidence>
<keyword evidence="8" id="KW-1185">Reference proteome</keyword>
<accession>A0A6S6XRK7</accession>
<dbReference type="SUPFAM" id="SSF53850">
    <property type="entry name" value="Periplasmic binding protein-like II"/>
    <property type="match status" value="1"/>
</dbReference>
<keyword evidence="3" id="KW-0238">DNA-binding</keyword>
<dbReference type="GO" id="GO:0003700">
    <property type="term" value="F:DNA-binding transcription factor activity"/>
    <property type="evidence" value="ECO:0007669"/>
    <property type="project" value="InterPro"/>
</dbReference>
<name>A0A6S6XRK7_9PROT</name>
<dbReference type="EMBL" id="LR778301">
    <property type="protein sequence ID" value="CAB1367355.1"/>
    <property type="molecule type" value="Genomic_DNA"/>
</dbReference>
<evidence type="ECO:0000256" key="4">
    <source>
        <dbReference type="ARBA" id="ARBA00023159"/>
    </source>
</evidence>
<dbReference type="Proteomes" id="UP000515733">
    <property type="component" value="Chromosome"/>
</dbReference>
<evidence type="ECO:0000313" key="8">
    <source>
        <dbReference type="Proteomes" id="UP000515733"/>
    </source>
</evidence>
<dbReference type="Pfam" id="PF03466">
    <property type="entry name" value="LysR_substrate"/>
    <property type="match status" value="1"/>
</dbReference>
<dbReference type="RefSeq" id="WP_145770156.1">
    <property type="nucleotide sequence ID" value="NZ_LR778301.1"/>
</dbReference>
<dbReference type="Pfam" id="PF00126">
    <property type="entry name" value="HTH_1"/>
    <property type="match status" value="1"/>
</dbReference>
<comment type="similarity">
    <text evidence="1">Belongs to the LysR transcriptional regulatory family.</text>
</comment>
<dbReference type="InterPro" id="IPR036388">
    <property type="entry name" value="WH-like_DNA-bd_sf"/>
</dbReference>
<dbReference type="AlphaFoldDB" id="A0A6S6XRK7"/>
<dbReference type="InterPro" id="IPR005119">
    <property type="entry name" value="LysR_subst-bd"/>
</dbReference>
<gene>
    <name evidence="7" type="ORF">DENOEST_0183</name>
</gene>
<dbReference type="InterPro" id="IPR036390">
    <property type="entry name" value="WH_DNA-bd_sf"/>
</dbReference>
<dbReference type="FunFam" id="1.10.10.10:FF:000001">
    <property type="entry name" value="LysR family transcriptional regulator"/>
    <property type="match status" value="1"/>
</dbReference>
<protein>
    <submittedName>
        <fullName evidence="7">LysR family transcriptional regulator</fullName>
    </submittedName>
</protein>
<dbReference type="OrthoDB" id="9775392at2"/>
<sequence length="305" mass="33259">MTLTELRYIIALAQERHFGRAADKCSVSQPTLSVAVKKLEEELGVILFERAPQEVRVTGIGTQVVAQAERVLAECARVAEVATAGRDPLVGPLRLGCIYTIGPYLLPRLVPLLRESAPAIPLIIEENFTYRLLEKLKNGELDVAILALPVEEPGLVAQPVYDEMFRVLLPVGHPLVKCKSIVPAQLLDAALLMLGPGNCFRDQVLDLCTPANLQAGASPHILEGSSLETIRHMVASGVGITVMPASAVDGISVKDPLLRVRPFAEPQPTRRVGLVWRNSFPRYQAIDVMRRALLAARLPGTRPIR</sequence>
<feature type="domain" description="HTH lysR-type" evidence="6">
    <location>
        <begin position="1"/>
        <end position="58"/>
    </location>
</feature>
<dbReference type="SUPFAM" id="SSF46785">
    <property type="entry name" value="Winged helix' DNA-binding domain"/>
    <property type="match status" value="1"/>
</dbReference>
<dbReference type="GO" id="GO:0003677">
    <property type="term" value="F:DNA binding"/>
    <property type="evidence" value="ECO:0007669"/>
    <property type="project" value="UniProtKB-KW"/>
</dbReference>
<keyword evidence="4" id="KW-0010">Activator</keyword>
<keyword evidence="2" id="KW-0805">Transcription regulation</keyword>
<dbReference type="CDD" id="cd08411">
    <property type="entry name" value="PBP2_OxyR"/>
    <property type="match status" value="1"/>
</dbReference>
<evidence type="ECO:0000256" key="2">
    <source>
        <dbReference type="ARBA" id="ARBA00023015"/>
    </source>
</evidence>
<dbReference type="PROSITE" id="PS50931">
    <property type="entry name" value="HTH_LYSR"/>
    <property type="match status" value="1"/>
</dbReference>
<dbReference type="KEGG" id="doe:DENOEST_0183"/>
<dbReference type="PRINTS" id="PR00039">
    <property type="entry name" value="HTHLYSR"/>
</dbReference>
<evidence type="ECO:0000313" key="7">
    <source>
        <dbReference type="EMBL" id="CAB1367355.1"/>
    </source>
</evidence>
<dbReference type="PANTHER" id="PTHR30346:SF26">
    <property type="entry name" value="HYDROGEN PEROXIDE-INDUCIBLE GENES ACTIVATOR"/>
    <property type="match status" value="1"/>
</dbReference>
<organism evidence="7 8">
    <name type="scientific">Denitratisoma oestradiolicum</name>
    <dbReference type="NCBI Taxonomy" id="311182"/>
    <lineage>
        <taxon>Bacteria</taxon>
        <taxon>Pseudomonadati</taxon>
        <taxon>Pseudomonadota</taxon>
        <taxon>Betaproteobacteria</taxon>
        <taxon>Nitrosomonadales</taxon>
        <taxon>Sterolibacteriaceae</taxon>
        <taxon>Denitratisoma</taxon>
    </lineage>
</organism>
<dbReference type="Gene3D" id="1.10.10.10">
    <property type="entry name" value="Winged helix-like DNA-binding domain superfamily/Winged helix DNA-binding domain"/>
    <property type="match status" value="1"/>
</dbReference>
<evidence type="ECO:0000256" key="5">
    <source>
        <dbReference type="ARBA" id="ARBA00023163"/>
    </source>
</evidence>
<reference evidence="7 8" key="1">
    <citation type="submission" date="2020-03" db="EMBL/GenBank/DDBJ databases">
        <authorList>
            <consortium name="Genoscope - CEA"/>
            <person name="William W."/>
        </authorList>
    </citation>
    <scope>NUCLEOTIDE SEQUENCE [LARGE SCALE GENOMIC DNA]</scope>
    <source>
        <strain evidence="8">DSM 16959</strain>
    </source>
</reference>
<dbReference type="Gene3D" id="3.40.190.10">
    <property type="entry name" value="Periplasmic binding protein-like II"/>
    <property type="match status" value="2"/>
</dbReference>
<keyword evidence="5" id="KW-0804">Transcription</keyword>
<proteinExistence type="inferred from homology"/>
<dbReference type="PANTHER" id="PTHR30346">
    <property type="entry name" value="TRANSCRIPTIONAL DUAL REGULATOR HCAR-RELATED"/>
    <property type="match status" value="1"/>
</dbReference>
<evidence type="ECO:0000256" key="1">
    <source>
        <dbReference type="ARBA" id="ARBA00009437"/>
    </source>
</evidence>